<accession>A0A0E9RHI0</accession>
<name>A0A0E9RHI0_ANGAN</name>
<sequence length="25" mass="2977">MARNNPVRICEIRHNPRREPKISSC</sequence>
<proteinExistence type="predicted"/>
<organism evidence="1">
    <name type="scientific">Anguilla anguilla</name>
    <name type="common">European freshwater eel</name>
    <name type="synonym">Muraena anguilla</name>
    <dbReference type="NCBI Taxonomy" id="7936"/>
    <lineage>
        <taxon>Eukaryota</taxon>
        <taxon>Metazoa</taxon>
        <taxon>Chordata</taxon>
        <taxon>Craniata</taxon>
        <taxon>Vertebrata</taxon>
        <taxon>Euteleostomi</taxon>
        <taxon>Actinopterygii</taxon>
        <taxon>Neopterygii</taxon>
        <taxon>Teleostei</taxon>
        <taxon>Anguilliformes</taxon>
        <taxon>Anguillidae</taxon>
        <taxon>Anguilla</taxon>
    </lineage>
</organism>
<dbReference type="EMBL" id="GBXM01080662">
    <property type="protein sequence ID" value="JAH27915.1"/>
    <property type="molecule type" value="Transcribed_RNA"/>
</dbReference>
<evidence type="ECO:0000313" key="1">
    <source>
        <dbReference type="EMBL" id="JAH27915.1"/>
    </source>
</evidence>
<reference evidence="1" key="2">
    <citation type="journal article" date="2015" name="Fish Shellfish Immunol.">
        <title>Early steps in the European eel (Anguilla anguilla)-Vibrio vulnificus interaction in the gills: Role of the RtxA13 toxin.</title>
        <authorList>
            <person name="Callol A."/>
            <person name="Pajuelo D."/>
            <person name="Ebbesson L."/>
            <person name="Teles M."/>
            <person name="MacKenzie S."/>
            <person name="Amaro C."/>
        </authorList>
    </citation>
    <scope>NUCLEOTIDE SEQUENCE</scope>
</reference>
<protein>
    <submittedName>
        <fullName evidence="1">Uncharacterized protein</fullName>
    </submittedName>
</protein>
<dbReference type="AlphaFoldDB" id="A0A0E9RHI0"/>
<reference evidence="1" key="1">
    <citation type="submission" date="2014-11" db="EMBL/GenBank/DDBJ databases">
        <authorList>
            <person name="Amaro Gonzalez C."/>
        </authorList>
    </citation>
    <scope>NUCLEOTIDE SEQUENCE</scope>
</reference>